<evidence type="ECO:0000256" key="2">
    <source>
        <dbReference type="ARBA" id="ARBA00011344"/>
    </source>
</evidence>
<organism evidence="8 9">
    <name type="scientific">Paractinoplanes atraurantiacus</name>
    <dbReference type="NCBI Taxonomy" id="1036182"/>
    <lineage>
        <taxon>Bacteria</taxon>
        <taxon>Bacillati</taxon>
        <taxon>Actinomycetota</taxon>
        <taxon>Actinomycetes</taxon>
        <taxon>Micromonosporales</taxon>
        <taxon>Micromonosporaceae</taxon>
        <taxon>Paractinoplanes</taxon>
    </lineage>
</organism>
<comment type="similarity">
    <text evidence="1">Belongs to the sigma-70 factor family. ECF subfamily.</text>
</comment>
<dbReference type="EMBL" id="OBDY01000002">
    <property type="protein sequence ID" value="SNY26078.1"/>
    <property type="molecule type" value="Genomic_DNA"/>
</dbReference>
<evidence type="ECO:0000256" key="1">
    <source>
        <dbReference type="ARBA" id="ARBA00010641"/>
    </source>
</evidence>
<sequence>MLLTEHQTASLVQAAQQGDRAGLEALFEAHYSGMEAVATQILGPGPDAQDACQDAAITALARIGDLRDPAAVRAWLHMIVRNNCRTRLRARRPVTLEKAHAMADPDTPDAALDRDAERDWVRHAVRRLSPAVREVAVLRYFTERNSYEQIADLCGIPVGTVRSRLSEARRQLALVLPQVRDERHEDSAAATAERREEAEAVLAAAAGGTPPDPVRRRWAAHAVVSWPDGDLTIGLGSLVSRLARDHAGGTRHRLAGVVAGPGLTVWETTVTGPDRLPATGTWMLREHEGEVQHVRLIWATDNPARSRAR</sequence>
<dbReference type="CDD" id="cd06171">
    <property type="entry name" value="Sigma70_r4"/>
    <property type="match status" value="1"/>
</dbReference>
<dbReference type="SUPFAM" id="SSF54427">
    <property type="entry name" value="NTF2-like"/>
    <property type="match status" value="1"/>
</dbReference>
<feature type="domain" description="RNA polymerase sigma-70 region 2" evidence="6">
    <location>
        <begin position="26"/>
        <end position="92"/>
    </location>
</feature>
<dbReference type="InterPro" id="IPR007627">
    <property type="entry name" value="RNA_pol_sigma70_r2"/>
</dbReference>
<dbReference type="Gene3D" id="1.10.10.10">
    <property type="entry name" value="Winged helix-like DNA-binding domain superfamily/Winged helix DNA-binding domain"/>
    <property type="match status" value="1"/>
</dbReference>
<gene>
    <name evidence="8" type="ORF">SAMN05421748_102458</name>
</gene>
<evidence type="ECO:0000256" key="5">
    <source>
        <dbReference type="ARBA" id="ARBA00023163"/>
    </source>
</evidence>
<evidence type="ECO:0000259" key="7">
    <source>
        <dbReference type="Pfam" id="PF08281"/>
    </source>
</evidence>
<dbReference type="Gene3D" id="1.10.1740.10">
    <property type="match status" value="1"/>
</dbReference>
<dbReference type="AlphaFoldDB" id="A0A285GRJ8"/>
<keyword evidence="4" id="KW-0731">Sigma factor</keyword>
<dbReference type="PANTHER" id="PTHR43133:SF46">
    <property type="entry name" value="RNA POLYMERASE SIGMA-70 FACTOR ECF SUBFAMILY"/>
    <property type="match status" value="1"/>
</dbReference>
<dbReference type="Pfam" id="PF04542">
    <property type="entry name" value="Sigma70_r2"/>
    <property type="match status" value="1"/>
</dbReference>
<dbReference type="SUPFAM" id="SSF88659">
    <property type="entry name" value="Sigma3 and sigma4 domains of RNA polymerase sigma factors"/>
    <property type="match status" value="1"/>
</dbReference>
<dbReference type="InterPro" id="IPR013324">
    <property type="entry name" value="RNA_pol_sigma_r3/r4-like"/>
</dbReference>
<dbReference type="GO" id="GO:0006352">
    <property type="term" value="P:DNA-templated transcription initiation"/>
    <property type="evidence" value="ECO:0007669"/>
    <property type="project" value="InterPro"/>
</dbReference>
<dbReference type="PANTHER" id="PTHR43133">
    <property type="entry name" value="RNA POLYMERASE ECF-TYPE SIGMA FACTO"/>
    <property type="match status" value="1"/>
</dbReference>
<dbReference type="Pfam" id="PF08281">
    <property type="entry name" value="Sigma70_r4_2"/>
    <property type="match status" value="1"/>
</dbReference>
<feature type="domain" description="RNA polymerase sigma factor 70 region 4 type 2" evidence="7">
    <location>
        <begin position="119"/>
        <end position="172"/>
    </location>
</feature>
<name>A0A285GRJ8_9ACTN</name>
<dbReference type="SUPFAM" id="SSF88946">
    <property type="entry name" value="Sigma2 domain of RNA polymerase sigma factors"/>
    <property type="match status" value="1"/>
</dbReference>
<accession>A0A285GRJ8</accession>
<dbReference type="InterPro" id="IPR013249">
    <property type="entry name" value="RNA_pol_sigma70_r4_t2"/>
</dbReference>
<dbReference type="InterPro" id="IPR014284">
    <property type="entry name" value="RNA_pol_sigma-70_dom"/>
</dbReference>
<proteinExistence type="inferred from homology"/>
<dbReference type="Proteomes" id="UP000219612">
    <property type="component" value="Unassembled WGS sequence"/>
</dbReference>
<dbReference type="NCBIfam" id="TIGR02937">
    <property type="entry name" value="sigma70-ECF"/>
    <property type="match status" value="1"/>
</dbReference>
<dbReference type="GO" id="GO:0016987">
    <property type="term" value="F:sigma factor activity"/>
    <property type="evidence" value="ECO:0007669"/>
    <property type="project" value="UniProtKB-KW"/>
</dbReference>
<dbReference type="InterPro" id="IPR013325">
    <property type="entry name" value="RNA_pol_sigma_r2"/>
</dbReference>
<evidence type="ECO:0000259" key="6">
    <source>
        <dbReference type="Pfam" id="PF04542"/>
    </source>
</evidence>
<dbReference type="GO" id="GO:0003677">
    <property type="term" value="F:DNA binding"/>
    <property type="evidence" value="ECO:0007669"/>
    <property type="project" value="InterPro"/>
</dbReference>
<keyword evidence="5" id="KW-0804">Transcription</keyword>
<evidence type="ECO:0000313" key="9">
    <source>
        <dbReference type="Proteomes" id="UP000219612"/>
    </source>
</evidence>
<evidence type="ECO:0000256" key="4">
    <source>
        <dbReference type="ARBA" id="ARBA00023082"/>
    </source>
</evidence>
<dbReference type="InterPro" id="IPR036388">
    <property type="entry name" value="WH-like_DNA-bd_sf"/>
</dbReference>
<comment type="subunit">
    <text evidence="2">Interacts transiently with the RNA polymerase catalytic core formed by RpoA, RpoB, RpoC and RpoZ (2 alpha, 1 beta, 1 beta' and 1 omega subunit) to form the RNA polymerase holoenzyme that can initiate transcription.</text>
</comment>
<dbReference type="InterPro" id="IPR039425">
    <property type="entry name" value="RNA_pol_sigma-70-like"/>
</dbReference>
<evidence type="ECO:0000313" key="8">
    <source>
        <dbReference type="EMBL" id="SNY26078.1"/>
    </source>
</evidence>
<dbReference type="InterPro" id="IPR032710">
    <property type="entry name" value="NTF2-like_dom_sf"/>
</dbReference>
<protein>
    <submittedName>
        <fullName evidence="8">RNA polymerase sigma-70 factor, ECF subfamily</fullName>
    </submittedName>
</protein>
<dbReference type="OrthoDB" id="3821507at2"/>
<dbReference type="RefSeq" id="WP_097319189.1">
    <property type="nucleotide sequence ID" value="NZ_OBDY01000002.1"/>
</dbReference>
<keyword evidence="3" id="KW-0805">Transcription regulation</keyword>
<reference evidence="8 9" key="1">
    <citation type="submission" date="2017-09" db="EMBL/GenBank/DDBJ databases">
        <authorList>
            <person name="Ehlers B."/>
            <person name="Leendertz F.H."/>
        </authorList>
    </citation>
    <scope>NUCLEOTIDE SEQUENCE [LARGE SCALE GENOMIC DNA]</scope>
    <source>
        <strain evidence="8 9">CGMCC 4.6857</strain>
    </source>
</reference>
<evidence type="ECO:0000256" key="3">
    <source>
        <dbReference type="ARBA" id="ARBA00023015"/>
    </source>
</evidence>
<keyword evidence="9" id="KW-1185">Reference proteome</keyword>